<sequence length="200" mass="21965">MHDFDAQRLYLYFTASTMSDVEYLRSQLIAHPDFPKKGIVFLDIFPLLRNPLAFETLITHFLHRITSHTIPKSSSKKIDVIVGLDARGFLLGPILALRLGAAFVPVRKKGKLPGQCVSATYEKEYGSDVFEMQADAIKSGQSIVIVDDLIATGGSAKAAGELVAKQGGKTLEYLFIIELMFLKGGENLDAPVYSIVQSDD</sequence>
<dbReference type="FunFam" id="3.40.50.2020:FF:000021">
    <property type="entry name" value="Adenine phosphoribosyltransferase"/>
    <property type="match status" value="1"/>
</dbReference>
<keyword evidence="7" id="KW-0963">Cytoplasm</keyword>
<dbReference type="Pfam" id="PF00156">
    <property type="entry name" value="Pribosyltran"/>
    <property type="match status" value="1"/>
</dbReference>
<evidence type="ECO:0000256" key="2">
    <source>
        <dbReference type="ARBA" id="ARBA00003968"/>
    </source>
</evidence>
<dbReference type="Proteomes" id="UP001049176">
    <property type="component" value="Chromosome 2"/>
</dbReference>
<dbReference type="SUPFAM" id="SSF53271">
    <property type="entry name" value="PRTase-like"/>
    <property type="match status" value="1"/>
</dbReference>
<comment type="catalytic activity">
    <reaction evidence="1">
        <text>AMP + diphosphate = 5-phospho-alpha-D-ribose 1-diphosphate + adenine</text>
        <dbReference type="Rhea" id="RHEA:16609"/>
        <dbReference type="ChEBI" id="CHEBI:16708"/>
        <dbReference type="ChEBI" id="CHEBI:33019"/>
        <dbReference type="ChEBI" id="CHEBI:58017"/>
        <dbReference type="ChEBI" id="CHEBI:456215"/>
        <dbReference type="EC" id="2.4.2.7"/>
    </reaction>
</comment>
<comment type="subcellular location">
    <subcellularLocation>
        <location evidence="3">Cytoplasm</location>
    </subcellularLocation>
</comment>
<dbReference type="Gene3D" id="3.40.50.2020">
    <property type="match status" value="1"/>
</dbReference>
<gene>
    <name evidence="12" type="ORF">E1B28_004440</name>
</gene>
<evidence type="ECO:0000256" key="8">
    <source>
        <dbReference type="ARBA" id="ARBA00022676"/>
    </source>
</evidence>
<protein>
    <recommendedName>
        <fullName evidence="6">adenine phosphoribosyltransferase</fullName>
        <ecNumber evidence="6">2.4.2.7</ecNumber>
    </recommendedName>
</protein>
<evidence type="ECO:0000256" key="4">
    <source>
        <dbReference type="ARBA" id="ARBA00004659"/>
    </source>
</evidence>
<dbReference type="EMBL" id="CM032182">
    <property type="protein sequence ID" value="KAG7097049.1"/>
    <property type="molecule type" value="Genomic_DNA"/>
</dbReference>
<keyword evidence="8" id="KW-0328">Glycosyltransferase</keyword>
<comment type="pathway">
    <text evidence="4">Purine metabolism; AMP biosynthesis via salvage pathway; AMP from adenine: step 1/1.</text>
</comment>
<dbReference type="GO" id="GO:0003999">
    <property type="term" value="F:adenine phosphoribosyltransferase activity"/>
    <property type="evidence" value="ECO:0007669"/>
    <property type="project" value="UniProtKB-EC"/>
</dbReference>
<evidence type="ECO:0000256" key="5">
    <source>
        <dbReference type="ARBA" id="ARBA00008391"/>
    </source>
</evidence>
<dbReference type="AlphaFoldDB" id="A0A9P8AD00"/>
<feature type="domain" description="Phosphoribosyltransferase" evidence="11">
    <location>
        <begin position="74"/>
        <end position="172"/>
    </location>
</feature>
<keyword evidence="9" id="KW-0808">Transferase</keyword>
<dbReference type="CDD" id="cd06223">
    <property type="entry name" value="PRTases_typeI"/>
    <property type="match status" value="1"/>
</dbReference>
<dbReference type="PANTHER" id="PTHR32315">
    <property type="entry name" value="ADENINE PHOSPHORIBOSYLTRANSFERASE"/>
    <property type="match status" value="1"/>
</dbReference>
<dbReference type="GO" id="GO:0002055">
    <property type="term" value="F:adenine binding"/>
    <property type="evidence" value="ECO:0007669"/>
    <property type="project" value="TreeGrafter"/>
</dbReference>
<dbReference type="GO" id="GO:0016208">
    <property type="term" value="F:AMP binding"/>
    <property type="evidence" value="ECO:0007669"/>
    <property type="project" value="TreeGrafter"/>
</dbReference>
<dbReference type="GeneID" id="66073516"/>
<evidence type="ECO:0000256" key="10">
    <source>
        <dbReference type="ARBA" id="ARBA00022726"/>
    </source>
</evidence>
<dbReference type="InterPro" id="IPR029057">
    <property type="entry name" value="PRTase-like"/>
</dbReference>
<evidence type="ECO:0000256" key="9">
    <source>
        <dbReference type="ARBA" id="ARBA00022679"/>
    </source>
</evidence>
<dbReference type="NCBIfam" id="NF002636">
    <property type="entry name" value="PRK02304.1-5"/>
    <property type="match status" value="1"/>
</dbReference>
<dbReference type="GO" id="GO:0006168">
    <property type="term" value="P:adenine salvage"/>
    <property type="evidence" value="ECO:0007669"/>
    <property type="project" value="InterPro"/>
</dbReference>
<dbReference type="NCBIfam" id="TIGR01090">
    <property type="entry name" value="apt"/>
    <property type="match status" value="1"/>
</dbReference>
<comment type="caution">
    <text evidence="12">The sequence shown here is derived from an EMBL/GenBank/DDBJ whole genome shotgun (WGS) entry which is preliminary data.</text>
</comment>
<evidence type="ECO:0000259" key="11">
    <source>
        <dbReference type="Pfam" id="PF00156"/>
    </source>
</evidence>
<evidence type="ECO:0000313" key="13">
    <source>
        <dbReference type="Proteomes" id="UP001049176"/>
    </source>
</evidence>
<dbReference type="OrthoDB" id="363185at2759"/>
<evidence type="ECO:0000256" key="3">
    <source>
        <dbReference type="ARBA" id="ARBA00004496"/>
    </source>
</evidence>
<dbReference type="GO" id="GO:0044209">
    <property type="term" value="P:AMP salvage"/>
    <property type="evidence" value="ECO:0007669"/>
    <property type="project" value="TreeGrafter"/>
</dbReference>
<dbReference type="InterPro" id="IPR005764">
    <property type="entry name" value="Ade_phspho_trans"/>
</dbReference>
<keyword evidence="13" id="KW-1185">Reference proteome</keyword>
<dbReference type="InterPro" id="IPR000836">
    <property type="entry name" value="PRTase_dom"/>
</dbReference>
<comment type="function">
    <text evidence="2">Catalyzes a salvage reaction resulting in the formation of AMP, that is energically less costly than de novo synthesis.</text>
</comment>
<dbReference type="KEGG" id="more:E1B28_004440"/>
<dbReference type="HAMAP" id="MF_00004">
    <property type="entry name" value="Aden_phosphoribosyltr"/>
    <property type="match status" value="1"/>
</dbReference>
<keyword evidence="10" id="KW-0660">Purine salvage</keyword>
<dbReference type="RefSeq" id="XP_043013519.1">
    <property type="nucleotide sequence ID" value="XM_043148917.1"/>
</dbReference>
<accession>A0A9P8AD00</accession>
<reference evidence="12" key="1">
    <citation type="journal article" date="2021" name="Genome Biol. Evol.">
        <title>The assembled and annotated genome of the fairy-ring fungus Marasmius oreades.</title>
        <authorList>
            <person name="Hiltunen M."/>
            <person name="Ament-Velasquez S.L."/>
            <person name="Johannesson H."/>
        </authorList>
    </citation>
    <scope>NUCLEOTIDE SEQUENCE</scope>
    <source>
        <strain evidence="12">03SP1</strain>
    </source>
</reference>
<proteinExistence type="inferred from homology"/>
<dbReference type="NCBIfam" id="NF002634">
    <property type="entry name" value="PRK02304.1-3"/>
    <property type="match status" value="1"/>
</dbReference>
<dbReference type="EC" id="2.4.2.7" evidence="6"/>
<dbReference type="GO" id="GO:0005737">
    <property type="term" value="C:cytoplasm"/>
    <property type="evidence" value="ECO:0007669"/>
    <property type="project" value="UniProtKB-SubCell"/>
</dbReference>
<organism evidence="12 13">
    <name type="scientific">Marasmius oreades</name>
    <name type="common">fairy-ring Marasmius</name>
    <dbReference type="NCBI Taxonomy" id="181124"/>
    <lineage>
        <taxon>Eukaryota</taxon>
        <taxon>Fungi</taxon>
        <taxon>Dikarya</taxon>
        <taxon>Basidiomycota</taxon>
        <taxon>Agaricomycotina</taxon>
        <taxon>Agaricomycetes</taxon>
        <taxon>Agaricomycetidae</taxon>
        <taxon>Agaricales</taxon>
        <taxon>Marasmiineae</taxon>
        <taxon>Marasmiaceae</taxon>
        <taxon>Marasmius</taxon>
    </lineage>
</organism>
<evidence type="ECO:0000256" key="7">
    <source>
        <dbReference type="ARBA" id="ARBA00022490"/>
    </source>
</evidence>
<name>A0A9P8AD00_9AGAR</name>
<evidence type="ECO:0000256" key="6">
    <source>
        <dbReference type="ARBA" id="ARBA00011893"/>
    </source>
</evidence>
<dbReference type="GO" id="GO:0006166">
    <property type="term" value="P:purine ribonucleoside salvage"/>
    <property type="evidence" value="ECO:0007669"/>
    <property type="project" value="UniProtKB-KW"/>
</dbReference>
<dbReference type="PANTHER" id="PTHR32315:SF3">
    <property type="entry name" value="ADENINE PHOSPHORIBOSYLTRANSFERASE"/>
    <property type="match status" value="1"/>
</dbReference>
<evidence type="ECO:0000256" key="1">
    <source>
        <dbReference type="ARBA" id="ARBA00000868"/>
    </source>
</evidence>
<dbReference type="InterPro" id="IPR050054">
    <property type="entry name" value="UPRTase/APRTase"/>
</dbReference>
<comment type="similarity">
    <text evidence="5">Belongs to the purine/pyrimidine phosphoribosyltransferase family.</text>
</comment>
<evidence type="ECO:0000313" key="12">
    <source>
        <dbReference type="EMBL" id="KAG7097049.1"/>
    </source>
</evidence>